<organism evidence="1">
    <name type="scientific">Anguilla anguilla</name>
    <name type="common">European freshwater eel</name>
    <name type="synonym">Muraena anguilla</name>
    <dbReference type="NCBI Taxonomy" id="7936"/>
    <lineage>
        <taxon>Eukaryota</taxon>
        <taxon>Metazoa</taxon>
        <taxon>Chordata</taxon>
        <taxon>Craniata</taxon>
        <taxon>Vertebrata</taxon>
        <taxon>Euteleostomi</taxon>
        <taxon>Actinopterygii</taxon>
        <taxon>Neopterygii</taxon>
        <taxon>Teleostei</taxon>
        <taxon>Anguilliformes</taxon>
        <taxon>Anguillidae</taxon>
        <taxon>Anguilla</taxon>
    </lineage>
</organism>
<proteinExistence type="predicted"/>
<protein>
    <submittedName>
        <fullName evidence="1">Uncharacterized protein</fullName>
    </submittedName>
</protein>
<dbReference type="EMBL" id="GBXM01057749">
    <property type="protein sequence ID" value="JAH50828.1"/>
    <property type="molecule type" value="Transcribed_RNA"/>
</dbReference>
<name>A0A0E9TQ27_ANGAN</name>
<reference evidence="1" key="2">
    <citation type="journal article" date="2015" name="Fish Shellfish Immunol.">
        <title>Early steps in the European eel (Anguilla anguilla)-Vibrio vulnificus interaction in the gills: Role of the RtxA13 toxin.</title>
        <authorList>
            <person name="Callol A."/>
            <person name="Pajuelo D."/>
            <person name="Ebbesson L."/>
            <person name="Teles M."/>
            <person name="MacKenzie S."/>
            <person name="Amaro C."/>
        </authorList>
    </citation>
    <scope>NUCLEOTIDE SEQUENCE</scope>
</reference>
<dbReference type="EMBL" id="GBXM01053759">
    <property type="protein sequence ID" value="JAH54818.1"/>
    <property type="molecule type" value="Transcribed_RNA"/>
</dbReference>
<reference evidence="1" key="1">
    <citation type="submission" date="2014-11" db="EMBL/GenBank/DDBJ databases">
        <authorList>
            <person name="Amaro Gonzalez C."/>
        </authorList>
    </citation>
    <scope>NUCLEOTIDE SEQUENCE</scope>
</reference>
<evidence type="ECO:0000313" key="1">
    <source>
        <dbReference type="EMBL" id="JAH54818.1"/>
    </source>
</evidence>
<accession>A0A0E9TQ27</accession>
<dbReference type="AlphaFoldDB" id="A0A0E9TQ27"/>
<sequence>MNTAICNWWESNHYSEKVRETSTDMTVSCSSAAP</sequence>